<name>A0A0N4Y7H9_NIPBR</name>
<dbReference type="EMBL" id="UYSL01020677">
    <property type="protein sequence ID" value="VDL75704.1"/>
    <property type="molecule type" value="Genomic_DNA"/>
</dbReference>
<sequence length="99" mass="10812">MSDASWQVIRMVNEFNSDRVRAAYTFDAGPNACIFLEDADLPNLLDQLHQHFAIPAEVLSRLASSGDCGLTHTPDIVRKSSFVVKNIIVSTVGGAPRII</sequence>
<evidence type="ECO:0000313" key="3">
    <source>
        <dbReference type="Proteomes" id="UP000271162"/>
    </source>
</evidence>
<gene>
    <name evidence="2" type="ORF">NBR_LOCUS12115</name>
</gene>
<evidence type="ECO:0000313" key="2">
    <source>
        <dbReference type="EMBL" id="VDL75704.1"/>
    </source>
</evidence>
<protein>
    <submittedName>
        <fullName evidence="4">MDD_C domain-containing protein</fullName>
    </submittedName>
</protein>
<dbReference type="InterPro" id="IPR041431">
    <property type="entry name" value="Mvd1_C"/>
</dbReference>
<dbReference type="GO" id="GO:0005829">
    <property type="term" value="C:cytosol"/>
    <property type="evidence" value="ECO:0007669"/>
    <property type="project" value="TreeGrafter"/>
</dbReference>
<organism evidence="4">
    <name type="scientific">Nippostrongylus brasiliensis</name>
    <name type="common">Rat hookworm</name>
    <dbReference type="NCBI Taxonomy" id="27835"/>
    <lineage>
        <taxon>Eukaryota</taxon>
        <taxon>Metazoa</taxon>
        <taxon>Ecdysozoa</taxon>
        <taxon>Nematoda</taxon>
        <taxon>Chromadorea</taxon>
        <taxon>Rhabditida</taxon>
        <taxon>Rhabditina</taxon>
        <taxon>Rhabditomorpha</taxon>
        <taxon>Strongyloidea</taxon>
        <taxon>Heligmosomidae</taxon>
        <taxon>Nippostrongylus</taxon>
    </lineage>
</organism>
<dbReference type="PANTHER" id="PTHR10977">
    <property type="entry name" value="DIPHOSPHOMEVALONATE DECARBOXYLASE"/>
    <property type="match status" value="1"/>
</dbReference>
<dbReference type="WBParaSite" id="NBR_0001211401-mRNA-1">
    <property type="protein sequence ID" value="NBR_0001211401-mRNA-1"/>
    <property type="gene ID" value="NBR_0001211401"/>
</dbReference>
<dbReference type="GO" id="GO:0004163">
    <property type="term" value="F:diphosphomevalonate decarboxylase activity"/>
    <property type="evidence" value="ECO:0007669"/>
    <property type="project" value="TreeGrafter"/>
</dbReference>
<dbReference type="Gene3D" id="3.30.70.890">
    <property type="entry name" value="GHMP kinase, C-terminal domain"/>
    <property type="match status" value="1"/>
</dbReference>
<dbReference type="Pfam" id="PF18376">
    <property type="entry name" value="MDD_C"/>
    <property type="match status" value="1"/>
</dbReference>
<evidence type="ECO:0000313" key="4">
    <source>
        <dbReference type="WBParaSite" id="NBR_0001211401-mRNA-1"/>
    </source>
</evidence>
<reference evidence="2 3" key="2">
    <citation type="submission" date="2018-11" db="EMBL/GenBank/DDBJ databases">
        <authorList>
            <consortium name="Pathogen Informatics"/>
        </authorList>
    </citation>
    <scope>NUCLEOTIDE SEQUENCE [LARGE SCALE GENOMIC DNA]</scope>
</reference>
<dbReference type="GO" id="GO:0019287">
    <property type="term" value="P:isopentenyl diphosphate biosynthetic process, mevalonate pathway"/>
    <property type="evidence" value="ECO:0007669"/>
    <property type="project" value="TreeGrafter"/>
</dbReference>
<dbReference type="AlphaFoldDB" id="A0A0N4Y7H9"/>
<evidence type="ECO:0000259" key="1">
    <source>
        <dbReference type="Pfam" id="PF18376"/>
    </source>
</evidence>
<dbReference type="PANTHER" id="PTHR10977:SF3">
    <property type="entry name" value="DIPHOSPHOMEVALONATE DECARBOXYLASE"/>
    <property type="match status" value="1"/>
</dbReference>
<dbReference type="SUPFAM" id="SSF55060">
    <property type="entry name" value="GHMP Kinase, C-terminal domain"/>
    <property type="match status" value="1"/>
</dbReference>
<keyword evidence="3" id="KW-1185">Reference proteome</keyword>
<feature type="domain" description="Mvd1 C-terminal" evidence="1">
    <location>
        <begin position="1"/>
        <end position="99"/>
    </location>
</feature>
<dbReference type="STRING" id="27835.A0A0N4Y7H9"/>
<dbReference type="InterPro" id="IPR036554">
    <property type="entry name" value="GHMP_kinase_C_sf"/>
</dbReference>
<reference evidence="4" key="1">
    <citation type="submission" date="2017-02" db="UniProtKB">
        <authorList>
            <consortium name="WormBaseParasite"/>
        </authorList>
    </citation>
    <scope>IDENTIFICATION</scope>
</reference>
<dbReference type="Proteomes" id="UP000271162">
    <property type="component" value="Unassembled WGS sequence"/>
</dbReference>
<proteinExistence type="predicted"/>
<accession>A0A0N4Y7H9</accession>